<dbReference type="Pfam" id="PF00168">
    <property type="entry name" value="C2"/>
    <property type="match status" value="1"/>
</dbReference>
<dbReference type="InterPro" id="IPR047259">
    <property type="entry name" value="QUIRKY-like"/>
</dbReference>
<evidence type="ECO:0000313" key="2">
    <source>
        <dbReference type="EMBL" id="KAK7323257.1"/>
    </source>
</evidence>
<comment type="caution">
    <text evidence="2">The sequence shown here is derived from an EMBL/GenBank/DDBJ whole genome shotgun (WGS) entry which is preliminary data.</text>
</comment>
<name>A0AAN9KVL7_CANGL</name>
<dbReference type="Gene3D" id="2.60.40.150">
    <property type="entry name" value="C2 domain"/>
    <property type="match status" value="1"/>
</dbReference>
<dbReference type="InterPro" id="IPR000008">
    <property type="entry name" value="C2_dom"/>
</dbReference>
<protein>
    <recommendedName>
        <fullName evidence="1">C2 domain-containing protein</fullName>
    </recommendedName>
</protein>
<dbReference type="AlphaFoldDB" id="A0AAN9KVL7"/>
<keyword evidence="3" id="KW-1185">Reference proteome</keyword>
<dbReference type="PROSITE" id="PS50004">
    <property type="entry name" value="C2"/>
    <property type="match status" value="1"/>
</dbReference>
<accession>A0AAN9KVL7</accession>
<dbReference type="EMBL" id="JAYMYQ010000006">
    <property type="protein sequence ID" value="KAK7323257.1"/>
    <property type="molecule type" value="Genomic_DNA"/>
</dbReference>
<proteinExistence type="predicted"/>
<organism evidence="2 3">
    <name type="scientific">Canavalia gladiata</name>
    <name type="common">Sword bean</name>
    <name type="synonym">Dolichos gladiatus</name>
    <dbReference type="NCBI Taxonomy" id="3824"/>
    <lineage>
        <taxon>Eukaryota</taxon>
        <taxon>Viridiplantae</taxon>
        <taxon>Streptophyta</taxon>
        <taxon>Embryophyta</taxon>
        <taxon>Tracheophyta</taxon>
        <taxon>Spermatophyta</taxon>
        <taxon>Magnoliopsida</taxon>
        <taxon>eudicotyledons</taxon>
        <taxon>Gunneridae</taxon>
        <taxon>Pentapetalae</taxon>
        <taxon>rosids</taxon>
        <taxon>fabids</taxon>
        <taxon>Fabales</taxon>
        <taxon>Fabaceae</taxon>
        <taxon>Papilionoideae</taxon>
        <taxon>50 kb inversion clade</taxon>
        <taxon>NPAAA clade</taxon>
        <taxon>indigoferoid/millettioid clade</taxon>
        <taxon>Phaseoleae</taxon>
        <taxon>Canavalia</taxon>
    </lineage>
</organism>
<evidence type="ECO:0000259" key="1">
    <source>
        <dbReference type="PROSITE" id="PS50004"/>
    </source>
</evidence>
<dbReference type="PANTHER" id="PTHR31425:SF24">
    <property type="entry name" value="MULTIPLE C2 DOMAIN AND TRANSMEMBRANE REGION PROTEIN 2"/>
    <property type="match status" value="1"/>
</dbReference>
<feature type="domain" description="C2" evidence="1">
    <location>
        <begin position="1"/>
        <end position="107"/>
    </location>
</feature>
<dbReference type="InterPro" id="IPR035892">
    <property type="entry name" value="C2_domain_sf"/>
</dbReference>
<gene>
    <name evidence="2" type="ORF">VNO77_26722</name>
</gene>
<reference evidence="2 3" key="1">
    <citation type="submission" date="2024-01" db="EMBL/GenBank/DDBJ databases">
        <title>The genomes of 5 underutilized Papilionoideae crops provide insights into root nodulation and disease resistanc.</title>
        <authorList>
            <person name="Jiang F."/>
        </authorList>
    </citation>
    <scope>NUCLEOTIDE SEQUENCE [LARGE SCALE GENOMIC DNA]</scope>
    <source>
        <strain evidence="2">LVBAO_FW01</strain>
        <tissue evidence="2">Leaves</tissue>
    </source>
</reference>
<evidence type="ECO:0000313" key="3">
    <source>
        <dbReference type="Proteomes" id="UP001367508"/>
    </source>
</evidence>
<dbReference type="PANTHER" id="PTHR31425">
    <property type="entry name" value="PHOSPHORIBOSYLANTHRANILATE TRANSFERASE ISOFORM 1"/>
    <property type="match status" value="1"/>
</dbReference>
<dbReference type="Proteomes" id="UP001367508">
    <property type="component" value="Unassembled WGS sequence"/>
</dbReference>
<dbReference type="SUPFAM" id="SSF49562">
    <property type="entry name" value="C2 domain (Calcium/lipid-binding domain, CaLB)"/>
    <property type="match status" value="1"/>
</dbReference>
<sequence length="170" mass="18913">MKVVVEVIDAHDLVPKDGEGLASAFVEVDFENQLSRTRTVPKNLNPTWNHKLVRISCSNPVKEGEEVYQTYPWENKWFFSTVKEVPESTTSNLLHCTPSTTENAGLIDITSEADPKVEGPAAFDTPKAITEEAEKVNSAAVTNFHSTETHSSGIYTDHRDPKKKNALRLC</sequence>